<proteinExistence type="predicted"/>
<keyword evidence="2" id="KW-1185">Reference proteome</keyword>
<gene>
    <name evidence="1" type="ORF">rsdtw13_37680</name>
</gene>
<evidence type="ECO:0000313" key="2">
    <source>
        <dbReference type="Proteomes" id="UP001058074"/>
    </source>
</evidence>
<comment type="caution">
    <text evidence="1">The sequence shown here is derived from an EMBL/GenBank/DDBJ whole genome shotgun (WGS) entry which is preliminary data.</text>
</comment>
<evidence type="ECO:0000313" key="1">
    <source>
        <dbReference type="EMBL" id="GKX68510.1"/>
    </source>
</evidence>
<dbReference type="Proteomes" id="UP001058074">
    <property type="component" value="Unassembled WGS sequence"/>
</dbReference>
<dbReference type="EMBL" id="BROD01000001">
    <property type="protein sequence ID" value="GKX68510.1"/>
    <property type="molecule type" value="Genomic_DNA"/>
</dbReference>
<reference evidence="1" key="1">
    <citation type="journal article" date="2025" name="Int. J. Syst. Evol. Microbiol.">
        <title>Inconstantimicrobium mannanitabidum sp. nov., a novel member of the family Clostridiaceae isolated from anoxic soil under the treatment of reductive soil disinfestation.</title>
        <authorList>
            <person name="Ueki A."/>
            <person name="Tonouchi A."/>
            <person name="Honma S."/>
            <person name="Kaku N."/>
            <person name="Ueki K."/>
        </authorList>
    </citation>
    <scope>NUCLEOTIDE SEQUENCE</scope>
    <source>
        <strain evidence="1">TW13</strain>
    </source>
</reference>
<sequence>MKVGILGTGFGSYHANIYSKMSNIDSIQIFGRNEDKLKKIEQDLQINTTSNINDIITSKDIDLIDVCLPSPLHKQYAIEAMKNGKDVFCETPVALSLEDAIAIKQAAKQYDKRVFVDMFIKFEEPYDYIHKVIEENTLGKLKALHIRRKTPHLWGDLGLSQITTNLMIHEFDFITWLLGNPNKITASGVESKEGEAHVSTLLNYDDVVVEVQSSSMMPNYHPFSVAYEAMFENGTIEFIENGYADREEKSLKLFTNSGEETLELVNSNCYEQSIKHVVDCCEKNTPTRLSIDDAIASLKMALEIKDLLLKQ</sequence>
<name>A0ACB5RHE7_9CLOT</name>
<organism evidence="1 2">
    <name type="scientific">Inconstantimicrobium mannanitabidum</name>
    <dbReference type="NCBI Taxonomy" id="1604901"/>
    <lineage>
        <taxon>Bacteria</taxon>
        <taxon>Bacillati</taxon>
        <taxon>Bacillota</taxon>
        <taxon>Clostridia</taxon>
        <taxon>Eubacteriales</taxon>
        <taxon>Clostridiaceae</taxon>
        <taxon>Inconstantimicrobium</taxon>
    </lineage>
</organism>
<protein>
    <submittedName>
        <fullName evidence="1">Uncharacterized protein</fullName>
    </submittedName>
</protein>
<accession>A0ACB5RHE7</accession>